<dbReference type="Gene3D" id="1.10.760.10">
    <property type="entry name" value="Cytochrome c-like domain"/>
    <property type="match status" value="2"/>
</dbReference>
<dbReference type="EMBL" id="CP034464">
    <property type="protein sequence ID" value="AZP11553.1"/>
    <property type="molecule type" value="Genomic_DNA"/>
</dbReference>
<dbReference type="InterPro" id="IPR009056">
    <property type="entry name" value="Cyt_c-like_dom"/>
</dbReference>
<keyword evidence="4 9" id="KW-0479">Metal-binding</keyword>
<dbReference type="InterPro" id="IPR050597">
    <property type="entry name" value="Cytochrome_c_Oxidase_Subunit"/>
</dbReference>
<dbReference type="GO" id="GO:0005506">
    <property type="term" value="F:iron ion binding"/>
    <property type="evidence" value="ECO:0007669"/>
    <property type="project" value="InterPro"/>
</dbReference>
<feature type="binding site" description="axial binding residue" evidence="9">
    <location>
        <position position="196"/>
    </location>
    <ligand>
        <name>heme c</name>
        <dbReference type="ChEBI" id="CHEBI:61717"/>
        <label>2</label>
    </ligand>
    <ligandPart>
        <name>Fe</name>
        <dbReference type="ChEBI" id="CHEBI:18248"/>
    </ligandPart>
</feature>
<dbReference type="RefSeq" id="WP_126126941.1">
    <property type="nucleotide sequence ID" value="NZ_CP034464.1"/>
</dbReference>
<keyword evidence="10" id="KW-0732">Signal</keyword>
<proteinExistence type="predicted"/>
<dbReference type="InterPro" id="IPR024167">
    <property type="entry name" value="Cytochrome_c4-like"/>
</dbReference>
<feature type="binding site" description="covalent" evidence="8">
    <location>
        <position position="155"/>
    </location>
    <ligand>
        <name>heme c</name>
        <dbReference type="ChEBI" id="CHEBI:61717"/>
        <label>2</label>
    </ligand>
</feature>
<keyword evidence="3 8" id="KW-0349">Heme</keyword>
<feature type="binding site" description="covalent" evidence="8">
    <location>
        <position position="55"/>
    </location>
    <ligand>
        <name>heme c</name>
        <dbReference type="ChEBI" id="CHEBI:61717"/>
        <label>1</label>
    </ligand>
</feature>
<feature type="domain" description="Cytochrome c" evidence="11">
    <location>
        <begin position="131"/>
        <end position="219"/>
    </location>
</feature>
<keyword evidence="6" id="KW-0249">Electron transport</keyword>
<comment type="PTM">
    <text evidence="8">Binds 2 heme c groups covalently per subunit.</text>
</comment>
<gene>
    <name evidence="12" type="ORF">EJN92_05795</name>
</gene>
<dbReference type="GO" id="GO:0042597">
    <property type="term" value="C:periplasmic space"/>
    <property type="evidence" value="ECO:0007669"/>
    <property type="project" value="UniProtKB-SubCell"/>
</dbReference>
<dbReference type="Proteomes" id="UP000275663">
    <property type="component" value="Chromosome"/>
</dbReference>
<dbReference type="SUPFAM" id="SSF46626">
    <property type="entry name" value="Cytochrome c"/>
    <property type="match status" value="2"/>
</dbReference>
<dbReference type="InterPro" id="IPR008168">
    <property type="entry name" value="Cyt_C_IC"/>
</dbReference>
<evidence type="ECO:0000313" key="12">
    <source>
        <dbReference type="EMBL" id="AZP11553.1"/>
    </source>
</evidence>
<evidence type="ECO:0000256" key="5">
    <source>
        <dbReference type="ARBA" id="ARBA00022764"/>
    </source>
</evidence>
<evidence type="ECO:0000256" key="10">
    <source>
        <dbReference type="SAM" id="SignalP"/>
    </source>
</evidence>
<dbReference type="PANTHER" id="PTHR33751">
    <property type="entry name" value="CBB3-TYPE CYTOCHROME C OXIDASE SUBUNIT FIXP"/>
    <property type="match status" value="1"/>
</dbReference>
<dbReference type="PROSITE" id="PS51007">
    <property type="entry name" value="CYTC"/>
    <property type="match status" value="2"/>
</dbReference>
<evidence type="ECO:0000256" key="7">
    <source>
        <dbReference type="ARBA" id="ARBA00023004"/>
    </source>
</evidence>
<evidence type="ECO:0000256" key="2">
    <source>
        <dbReference type="ARBA" id="ARBA00022448"/>
    </source>
</evidence>
<evidence type="ECO:0000256" key="6">
    <source>
        <dbReference type="ARBA" id="ARBA00022982"/>
    </source>
</evidence>
<dbReference type="GO" id="GO:0020037">
    <property type="term" value="F:heme binding"/>
    <property type="evidence" value="ECO:0007669"/>
    <property type="project" value="InterPro"/>
</dbReference>
<dbReference type="OrthoDB" id="9773456at2"/>
<evidence type="ECO:0000259" key="11">
    <source>
        <dbReference type="PROSITE" id="PS51007"/>
    </source>
</evidence>
<dbReference type="PIRSF" id="PIRSF000005">
    <property type="entry name" value="Cytochrome_c4"/>
    <property type="match status" value="1"/>
</dbReference>
<dbReference type="PANTHER" id="PTHR33751:SF9">
    <property type="entry name" value="CYTOCHROME C4"/>
    <property type="match status" value="1"/>
</dbReference>
<protein>
    <submittedName>
        <fullName evidence="12">Cytochrome c4</fullName>
    </submittedName>
</protein>
<evidence type="ECO:0000313" key="13">
    <source>
        <dbReference type="Proteomes" id="UP000275663"/>
    </source>
</evidence>
<keyword evidence="13" id="KW-1185">Reference proteome</keyword>
<feature type="signal peptide" evidence="10">
    <location>
        <begin position="1"/>
        <end position="25"/>
    </location>
</feature>
<feature type="chain" id="PRO_5019229231" evidence="10">
    <location>
        <begin position="26"/>
        <end position="219"/>
    </location>
</feature>
<dbReference type="KEGG" id="upv:EJN92_05795"/>
<evidence type="ECO:0000256" key="9">
    <source>
        <dbReference type="PIRSR" id="PIRSR000005-2"/>
    </source>
</evidence>
<feature type="binding site" description="axial binding residue" evidence="9">
    <location>
        <position position="98"/>
    </location>
    <ligand>
        <name>heme c</name>
        <dbReference type="ChEBI" id="CHEBI:61717"/>
        <label>1</label>
    </ligand>
    <ligandPart>
        <name>Fe</name>
        <dbReference type="ChEBI" id="CHEBI:18248"/>
    </ligandPart>
</feature>
<feature type="binding site" description="covalent" evidence="8">
    <location>
        <position position="58"/>
    </location>
    <ligand>
        <name>heme c</name>
        <dbReference type="ChEBI" id="CHEBI:61717"/>
        <label>1</label>
    </ligand>
</feature>
<name>A0A3S9HHI2_9BURK</name>
<keyword evidence="2" id="KW-0813">Transport</keyword>
<reference evidence="12 13" key="1">
    <citation type="journal article" date="2011" name="Int. J. Syst. Evol. Microbiol.">
        <title>Description of Undibacterium oligocarboniphilum sp. nov., isolated from purified water, and Undibacterium pigrum strain CCUG 49012 as the type strain of Undibacterium parvum sp. nov., and emended descriptions of the genus Undibacterium and the species Undibacterium pigrum.</title>
        <authorList>
            <person name="Eder W."/>
            <person name="Wanner G."/>
            <person name="Ludwig W."/>
            <person name="Busse H.J."/>
            <person name="Ziemke-Kageler F."/>
            <person name="Lang E."/>
        </authorList>
    </citation>
    <scope>NUCLEOTIDE SEQUENCE [LARGE SCALE GENOMIC DNA]</scope>
    <source>
        <strain evidence="12 13">DSM 23061</strain>
    </source>
</reference>
<feature type="binding site" description="axial binding residue" evidence="9">
    <location>
        <position position="59"/>
    </location>
    <ligand>
        <name>heme c</name>
        <dbReference type="ChEBI" id="CHEBI:61717"/>
        <label>1</label>
    </ligand>
    <ligandPart>
        <name>Fe</name>
        <dbReference type="ChEBI" id="CHEBI:18248"/>
    </ligandPart>
</feature>
<accession>A0A3S9HHI2</accession>
<comment type="subcellular location">
    <subcellularLocation>
        <location evidence="1">Periplasm</location>
    </subcellularLocation>
</comment>
<dbReference type="Pfam" id="PF00034">
    <property type="entry name" value="Cytochrom_C"/>
    <property type="match status" value="2"/>
</dbReference>
<evidence type="ECO:0000256" key="8">
    <source>
        <dbReference type="PIRSR" id="PIRSR000005-1"/>
    </source>
</evidence>
<keyword evidence="7 9" id="KW-0408">Iron</keyword>
<organism evidence="12 13">
    <name type="scientific">Undibacterium parvum</name>
    <dbReference type="NCBI Taxonomy" id="401471"/>
    <lineage>
        <taxon>Bacteria</taxon>
        <taxon>Pseudomonadati</taxon>
        <taxon>Pseudomonadota</taxon>
        <taxon>Betaproteobacteria</taxon>
        <taxon>Burkholderiales</taxon>
        <taxon>Oxalobacteraceae</taxon>
        <taxon>Undibacterium</taxon>
    </lineage>
</organism>
<evidence type="ECO:0000256" key="1">
    <source>
        <dbReference type="ARBA" id="ARBA00004418"/>
    </source>
</evidence>
<keyword evidence="5" id="KW-0574">Periplasm</keyword>
<sequence>MNRAFLPFLKSVSIAILAVSSVAYANEHAAPAKADAAKGATLYANGDAARGIVACASCHGEAGNSTISINPKLAAQHEAYINKQLHDFKGADRNNAVMTTFSKALSEDDVKNVAAYLSAQKSKPGAAKNKEIVELGKQIYRAGIAEKNVPACAGCHSPNGVGIPAQYPRLAGQHQDYTIAQLTNFRTGTRKNSPQMVTIAKRMSDDEMKAVADYMAGLK</sequence>
<feature type="binding site" description="covalent" evidence="8">
    <location>
        <position position="152"/>
    </location>
    <ligand>
        <name>heme c</name>
        <dbReference type="ChEBI" id="CHEBI:61717"/>
        <label>2</label>
    </ligand>
</feature>
<feature type="binding site" description="axial binding residue" evidence="9">
    <location>
        <position position="156"/>
    </location>
    <ligand>
        <name>heme c</name>
        <dbReference type="ChEBI" id="CHEBI:61717"/>
        <label>2</label>
    </ligand>
    <ligandPart>
        <name>Fe</name>
        <dbReference type="ChEBI" id="CHEBI:18248"/>
    </ligandPart>
</feature>
<dbReference type="PRINTS" id="PR00605">
    <property type="entry name" value="CYTCHROMECIC"/>
</dbReference>
<feature type="domain" description="Cytochrome c" evidence="11">
    <location>
        <begin position="34"/>
        <end position="121"/>
    </location>
</feature>
<dbReference type="AlphaFoldDB" id="A0A3S9HHI2"/>
<evidence type="ECO:0000256" key="3">
    <source>
        <dbReference type="ARBA" id="ARBA00022617"/>
    </source>
</evidence>
<evidence type="ECO:0000256" key="4">
    <source>
        <dbReference type="ARBA" id="ARBA00022723"/>
    </source>
</evidence>
<dbReference type="GO" id="GO:0009055">
    <property type="term" value="F:electron transfer activity"/>
    <property type="evidence" value="ECO:0007669"/>
    <property type="project" value="InterPro"/>
</dbReference>
<dbReference type="InterPro" id="IPR036909">
    <property type="entry name" value="Cyt_c-like_dom_sf"/>
</dbReference>